<feature type="transmembrane region" description="Helical" evidence="2">
    <location>
        <begin position="347"/>
        <end position="370"/>
    </location>
</feature>
<keyword evidence="2" id="KW-1133">Transmembrane helix</keyword>
<proteinExistence type="predicted"/>
<keyword evidence="2" id="KW-0472">Membrane</keyword>
<feature type="compositionally biased region" description="Basic and acidic residues" evidence="1">
    <location>
        <begin position="242"/>
        <end position="257"/>
    </location>
</feature>
<evidence type="ECO:0000313" key="3">
    <source>
        <dbReference type="EMBL" id="KAG3203007.1"/>
    </source>
</evidence>
<dbReference type="VEuPathDB" id="FungiDB:PC110_g21516"/>
<dbReference type="VEuPathDB" id="FungiDB:PC110_g17094"/>
<feature type="compositionally biased region" description="Polar residues" evidence="1">
    <location>
        <begin position="76"/>
        <end position="88"/>
    </location>
</feature>
<feature type="region of interest" description="Disordered" evidence="1">
    <location>
        <begin position="319"/>
        <end position="338"/>
    </location>
</feature>
<dbReference type="AlphaFoldDB" id="A0A8T1GYN0"/>
<organism evidence="3 4">
    <name type="scientific">Phytophthora cactorum</name>
    <dbReference type="NCBI Taxonomy" id="29920"/>
    <lineage>
        <taxon>Eukaryota</taxon>
        <taxon>Sar</taxon>
        <taxon>Stramenopiles</taxon>
        <taxon>Oomycota</taxon>
        <taxon>Peronosporomycetes</taxon>
        <taxon>Peronosporales</taxon>
        <taxon>Peronosporaceae</taxon>
        <taxon>Phytophthora</taxon>
    </lineage>
</organism>
<dbReference type="EMBL" id="RCMV01002405">
    <property type="protein sequence ID" value="KAG3203007.1"/>
    <property type="molecule type" value="Genomic_DNA"/>
</dbReference>
<feature type="compositionally biased region" description="Basic residues" evidence="1">
    <location>
        <begin position="24"/>
        <end position="39"/>
    </location>
</feature>
<gene>
    <name evidence="3" type="ORF">PC129_g23071</name>
</gene>
<reference evidence="3" key="1">
    <citation type="submission" date="2018-05" db="EMBL/GenBank/DDBJ databases">
        <title>Effector identification in a new, highly contiguous assembly of the strawberry crown rot pathogen Phytophthora cactorum.</title>
        <authorList>
            <person name="Armitage A.D."/>
            <person name="Nellist C.F."/>
            <person name="Bates H."/>
            <person name="Vickerstaff R.J."/>
            <person name="Harrison R.J."/>
        </authorList>
    </citation>
    <scope>NUCLEOTIDE SEQUENCE</scope>
    <source>
        <strain evidence="3">P421</strain>
    </source>
</reference>
<feature type="region of interest" description="Disordered" evidence="1">
    <location>
        <begin position="1"/>
        <end position="123"/>
    </location>
</feature>
<dbReference type="VEuPathDB" id="FungiDB:PC110_g23030"/>
<name>A0A8T1GYN0_9STRA</name>
<feature type="compositionally biased region" description="Low complexity" evidence="1">
    <location>
        <begin position="103"/>
        <end position="116"/>
    </location>
</feature>
<accession>A0A8T1GYN0</accession>
<protein>
    <submittedName>
        <fullName evidence="3">Uncharacterized protein</fullName>
    </submittedName>
</protein>
<sequence length="454" mass="49037">MPKKGARASKPSSSATKAKVVKGMTKKKERSSKRKPRARSPRDDAPGYPPAGATTRSFPGPTANQLASAPGEIASDASSGPLGTSARVSASDKETPAGGANCASPGPTTSSSPASAAKEKAPGKHVLHTNENVSLLTVLMWRFYYLSESFFDWTAEDEATYKHACREGSSLRARKPIDYIFAAQGIAKDDASDEDYDPECDPDDDLEEIPRTVRTAVQRETLGPVVGSGPDTGGSAKNNTNKPKEVDVDARSKRDGKQHVTGFEASMRRFVQAARVEAEEAASSHKAAQDDTETVSGQVNVEIIDDDAEPIVESNAVEGNTSSLDADSHTQHNDAVNDENNNEITSLMLLIMLLRMLLVMLLCMLLYMLLRFLVRSERAVVDGQAKWQVSVAPGSEISLHNHKTNKLIYDSYHGAKSMLLTPQARQELGLLTEMKASTADITRYLSDKLGGCYY</sequence>
<dbReference type="Proteomes" id="UP000760860">
    <property type="component" value="Unassembled WGS sequence"/>
</dbReference>
<feature type="region of interest" description="Disordered" evidence="1">
    <location>
        <begin position="221"/>
        <end position="257"/>
    </location>
</feature>
<feature type="compositionally biased region" description="Low complexity" evidence="1">
    <location>
        <begin position="8"/>
        <end position="23"/>
    </location>
</feature>
<keyword evidence="2" id="KW-0812">Transmembrane</keyword>
<evidence type="ECO:0000313" key="4">
    <source>
        <dbReference type="Proteomes" id="UP000760860"/>
    </source>
</evidence>
<evidence type="ECO:0000256" key="2">
    <source>
        <dbReference type="SAM" id="Phobius"/>
    </source>
</evidence>
<feature type="compositionally biased region" description="Polar residues" evidence="1">
    <location>
        <begin position="54"/>
        <end position="67"/>
    </location>
</feature>
<evidence type="ECO:0000256" key="1">
    <source>
        <dbReference type="SAM" id="MobiDB-lite"/>
    </source>
</evidence>
<comment type="caution">
    <text evidence="3">The sequence shown here is derived from an EMBL/GenBank/DDBJ whole genome shotgun (WGS) entry which is preliminary data.</text>
</comment>